<reference evidence="3" key="1">
    <citation type="submission" date="2020-06" db="EMBL/GenBank/DDBJ databases">
        <title>Novel chitinolytic bacterium.</title>
        <authorList>
            <person name="Ungkulpasvich U."/>
            <person name="Kosugi A."/>
            <person name="Uke A."/>
        </authorList>
    </citation>
    <scope>NUCLEOTIDE SEQUENCE</scope>
    <source>
        <strain evidence="3">UUS1-1</strain>
    </source>
</reference>
<dbReference type="Pfam" id="PF01464">
    <property type="entry name" value="SLT"/>
    <property type="match status" value="1"/>
</dbReference>
<feature type="coiled-coil region" evidence="1">
    <location>
        <begin position="38"/>
        <end position="65"/>
    </location>
</feature>
<comment type="caution">
    <text evidence="3">The sequence shown here is derived from an EMBL/GenBank/DDBJ whole genome shotgun (WGS) entry which is preliminary data.</text>
</comment>
<gene>
    <name evidence="3" type="ORF">G5B42_01480</name>
</gene>
<organism evidence="3 4">
    <name type="scientific">Capillibacterium thermochitinicola</name>
    <dbReference type="NCBI Taxonomy" id="2699427"/>
    <lineage>
        <taxon>Bacteria</taxon>
        <taxon>Bacillati</taxon>
        <taxon>Bacillota</taxon>
        <taxon>Capillibacterium</taxon>
    </lineage>
</organism>
<keyword evidence="1" id="KW-0175">Coiled coil</keyword>
<dbReference type="CDD" id="cd00254">
    <property type="entry name" value="LT-like"/>
    <property type="match status" value="1"/>
</dbReference>
<name>A0A8J6LI36_9FIRM</name>
<keyword evidence="4" id="KW-1185">Reference proteome</keyword>
<dbReference type="AlphaFoldDB" id="A0A8J6LI36"/>
<dbReference type="InterPro" id="IPR008258">
    <property type="entry name" value="Transglycosylase_SLT_dom_1"/>
</dbReference>
<dbReference type="PROSITE" id="PS51257">
    <property type="entry name" value="PROKAR_LIPOPROTEIN"/>
    <property type="match status" value="1"/>
</dbReference>
<dbReference type="Proteomes" id="UP000657177">
    <property type="component" value="Unassembled WGS sequence"/>
</dbReference>
<sequence length="242" mass="27884">MMMKMIEEKNELQKQLFQTMLSFCLTIFVALGCFASYIINTEKKLHSLTERMEAIESALTRLTDELEVVHEVFYEAQKIKDHIQKRSRISAQQATEVTYAILHCAYQNKLNPFLLVAIAETESSFYPHAVGRVGERGLVQVRYGTFKMMMKEGDFYHWRDTLQAGAKYLVYLLRRFNGNIVLALAGYNAGPNRTRERLMQIGAPYVKKVETNYARIVRNNHYVQMVYGQSLTAAGWAGESWA</sequence>
<evidence type="ECO:0000256" key="1">
    <source>
        <dbReference type="SAM" id="Coils"/>
    </source>
</evidence>
<dbReference type="Gene3D" id="1.10.530.10">
    <property type="match status" value="1"/>
</dbReference>
<dbReference type="SUPFAM" id="SSF53955">
    <property type="entry name" value="Lysozyme-like"/>
    <property type="match status" value="1"/>
</dbReference>
<proteinExistence type="predicted"/>
<protein>
    <submittedName>
        <fullName evidence="3">Transglycosylase SLT domain-containing protein</fullName>
    </submittedName>
</protein>
<evidence type="ECO:0000313" key="4">
    <source>
        <dbReference type="Proteomes" id="UP000657177"/>
    </source>
</evidence>
<dbReference type="InterPro" id="IPR023346">
    <property type="entry name" value="Lysozyme-like_dom_sf"/>
</dbReference>
<evidence type="ECO:0000313" key="3">
    <source>
        <dbReference type="EMBL" id="MBA2132226.1"/>
    </source>
</evidence>
<dbReference type="EMBL" id="JAAKDE010000003">
    <property type="protein sequence ID" value="MBA2132226.1"/>
    <property type="molecule type" value="Genomic_DNA"/>
</dbReference>
<accession>A0A8J6LI36</accession>
<dbReference type="PANTHER" id="PTHR37423:SF2">
    <property type="entry name" value="MEMBRANE-BOUND LYTIC MUREIN TRANSGLYCOSYLASE C"/>
    <property type="match status" value="1"/>
</dbReference>
<evidence type="ECO:0000259" key="2">
    <source>
        <dbReference type="Pfam" id="PF01464"/>
    </source>
</evidence>
<dbReference type="PANTHER" id="PTHR37423">
    <property type="entry name" value="SOLUBLE LYTIC MUREIN TRANSGLYCOSYLASE-RELATED"/>
    <property type="match status" value="1"/>
</dbReference>
<feature type="domain" description="Transglycosylase SLT" evidence="2">
    <location>
        <begin position="105"/>
        <end position="198"/>
    </location>
</feature>